<dbReference type="EMBL" id="LR796190">
    <property type="protein sequence ID" value="CAB4124971.1"/>
    <property type="molecule type" value="Genomic_DNA"/>
</dbReference>
<evidence type="ECO:0000313" key="2">
    <source>
        <dbReference type="EMBL" id="CAB4122721.1"/>
    </source>
</evidence>
<dbReference type="CDD" id="cd00093">
    <property type="entry name" value="HTH_XRE"/>
    <property type="match status" value="1"/>
</dbReference>
<evidence type="ECO:0000259" key="1">
    <source>
        <dbReference type="PROSITE" id="PS50943"/>
    </source>
</evidence>
<feature type="domain" description="HTH cro/C1-type" evidence="1">
    <location>
        <begin position="19"/>
        <end position="61"/>
    </location>
</feature>
<proteinExistence type="predicted"/>
<organism evidence="3">
    <name type="scientific">uncultured Caudovirales phage</name>
    <dbReference type="NCBI Taxonomy" id="2100421"/>
    <lineage>
        <taxon>Viruses</taxon>
        <taxon>Duplodnaviria</taxon>
        <taxon>Heunggongvirae</taxon>
        <taxon>Uroviricota</taxon>
        <taxon>Caudoviricetes</taxon>
        <taxon>Peduoviridae</taxon>
        <taxon>Maltschvirus</taxon>
        <taxon>Maltschvirus maltsch</taxon>
    </lineage>
</organism>
<reference evidence="3" key="1">
    <citation type="submission" date="2020-04" db="EMBL/GenBank/DDBJ databases">
        <authorList>
            <person name="Chiriac C."/>
            <person name="Salcher M."/>
            <person name="Ghai R."/>
            <person name="Kavagutti S V."/>
        </authorList>
    </citation>
    <scope>NUCLEOTIDE SEQUENCE</scope>
</reference>
<dbReference type="InterPro" id="IPR010982">
    <property type="entry name" value="Lambda_DNA-bd_dom_sf"/>
</dbReference>
<dbReference type="InterPro" id="IPR001387">
    <property type="entry name" value="Cro/C1-type_HTH"/>
</dbReference>
<protein>
    <submittedName>
        <fullName evidence="3">HTH_XRE domain containing protein</fullName>
    </submittedName>
</protein>
<dbReference type="PROSITE" id="PS50943">
    <property type="entry name" value="HTH_CROC1"/>
    <property type="match status" value="1"/>
</dbReference>
<dbReference type="SUPFAM" id="SSF47413">
    <property type="entry name" value="lambda repressor-like DNA-binding domains"/>
    <property type="match status" value="1"/>
</dbReference>
<evidence type="ECO:0000313" key="3">
    <source>
        <dbReference type="EMBL" id="CAB4124971.1"/>
    </source>
</evidence>
<sequence length="69" mass="7637">MPHTLIDFLIDSCNIKNDAQLGRILGIKAPHLSRIRNGQLNSSPAFILAIHEKLDIPVSQIRSLIALPK</sequence>
<name>A0A6J5KSS1_9CAUD</name>
<gene>
    <name evidence="4" type="ORF">UFOVP234_17</name>
    <name evidence="2" type="ORF">UFOVP35_54</name>
    <name evidence="3" type="ORF">UFOVP52_69</name>
</gene>
<accession>A0A6J5KSS1</accession>
<dbReference type="EMBL" id="LR796166">
    <property type="protein sequence ID" value="CAB4122721.1"/>
    <property type="molecule type" value="Genomic_DNA"/>
</dbReference>
<dbReference type="EMBL" id="LR798280">
    <property type="protein sequence ID" value="CAB5219810.1"/>
    <property type="molecule type" value="Genomic_DNA"/>
</dbReference>
<evidence type="ECO:0000313" key="4">
    <source>
        <dbReference type="EMBL" id="CAB5219810.1"/>
    </source>
</evidence>
<dbReference type="GO" id="GO:0003677">
    <property type="term" value="F:DNA binding"/>
    <property type="evidence" value="ECO:0007669"/>
    <property type="project" value="InterPro"/>
</dbReference>